<dbReference type="GO" id="GO:0003964">
    <property type="term" value="F:RNA-directed DNA polymerase activity"/>
    <property type="evidence" value="ECO:0007669"/>
    <property type="project" value="UniProtKB-KW"/>
</dbReference>
<dbReference type="KEGG" id="ahel:Q31a_57610"/>
<sequence length="398" mass="45319">METWSAHQLFTTAERSIGKSAAYALQSYAQSLEAKKLPVVFTLRHLSTITGVSYRVLHQTVNRKREACNYRMYAIKKRSGGRRIIHSVCEDLIRVQDFVNREILQRCQPHPASFAFHSSGGIKECASMHCGARWVFQFDLSDFFYDVTEIDVYRIFDDLGYRSLLAFELARLCTTTKLPRHLKHLLYHCANPDNLIQDFEDDFEKPGNGVRRLPYPERHGVVGVLPQGAPTSPMLSNLAARRMDELLQSFAFDSGFVYTRYADDLTFSAARLQDKHGVCSVRREVIGLIRKSGFKENSKKSRIAGPGSKKVVLGLLVDGDTPRISRETYRRIDRLLYGALQNGFESASAFNKFDSALGFYNHLGGLIAFVKSVDEKRWSEFSNRMRGIEQKWGDFGDI</sequence>
<keyword evidence="5" id="KW-0460">Magnesium</keyword>
<evidence type="ECO:0000256" key="7">
    <source>
        <dbReference type="ARBA" id="ARBA00023118"/>
    </source>
</evidence>
<keyword evidence="2" id="KW-0808">Transferase</keyword>
<protein>
    <recommendedName>
        <fullName evidence="1">RNA-directed DNA polymerase</fullName>
        <ecNumber evidence="1">2.7.7.49</ecNumber>
    </recommendedName>
</protein>
<dbReference type="PROSITE" id="PS50878">
    <property type="entry name" value="RT_POL"/>
    <property type="match status" value="1"/>
</dbReference>
<dbReference type="EC" id="2.7.7.49" evidence="1"/>
<keyword evidence="7" id="KW-0051">Antiviral defense</keyword>
<keyword evidence="3" id="KW-0548">Nucleotidyltransferase</keyword>
<keyword evidence="4" id="KW-0479">Metal-binding</keyword>
<dbReference type="PANTHER" id="PTHR34047:SF7">
    <property type="entry name" value="RNA-DIRECTED DNA POLYMERASE"/>
    <property type="match status" value="1"/>
</dbReference>
<evidence type="ECO:0000313" key="11">
    <source>
        <dbReference type="EMBL" id="QDV27372.1"/>
    </source>
</evidence>
<dbReference type="Pfam" id="PF00078">
    <property type="entry name" value="RVT_1"/>
    <property type="match status" value="1"/>
</dbReference>
<dbReference type="InterPro" id="IPR000477">
    <property type="entry name" value="RT_dom"/>
</dbReference>
<keyword evidence="6 11" id="KW-0695">RNA-directed DNA polymerase</keyword>
<evidence type="ECO:0000256" key="1">
    <source>
        <dbReference type="ARBA" id="ARBA00012493"/>
    </source>
</evidence>
<evidence type="ECO:0000256" key="5">
    <source>
        <dbReference type="ARBA" id="ARBA00022842"/>
    </source>
</evidence>
<comment type="similarity">
    <text evidence="8">Belongs to the bacterial reverse transcriptase family.</text>
</comment>
<dbReference type="PANTHER" id="PTHR34047">
    <property type="entry name" value="NUCLEAR INTRON MATURASE 1, MITOCHONDRIAL-RELATED"/>
    <property type="match status" value="1"/>
</dbReference>
<organism evidence="11 12">
    <name type="scientific">Aureliella helgolandensis</name>
    <dbReference type="NCBI Taxonomy" id="2527968"/>
    <lineage>
        <taxon>Bacteria</taxon>
        <taxon>Pseudomonadati</taxon>
        <taxon>Planctomycetota</taxon>
        <taxon>Planctomycetia</taxon>
        <taxon>Pirellulales</taxon>
        <taxon>Pirellulaceae</taxon>
        <taxon>Aureliella</taxon>
    </lineage>
</organism>
<gene>
    <name evidence="11" type="ORF">Q31a_57610</name>
</gene>
<accession>A0A518GFJ7</accession>
<dbReference type="GO" id="GO:0046872">
    <property type="term" value="F:metal ion binding"/>
    <property type="evidence" value="ECO:0007669"/>
    <property type="project" value="UniProtKB-KW"/>
</dbReference>
<proteinExistence type="inferred from homology"/>
<evidence type="ECO:0000256" key="4">
    <source>
        <dbReference type="ARBA" id="ARBA00022723"/>
    </source>
</evidence>
<dbReference type="Gene3D" id="3.30.70.270">
    <property type="match status" value="1"/>
</dbReference>
<dbReference type="GO" id="GO:0003723">
    <property type="term" value="F:RNA binding"/>
    <property type="evidence" value="ECO:0007669"/>
    <property type="project" value="InterPro"/>
</dbReference>
<dbReference type="Proteomes" id="UP000318017">
    <property type="component" value="Chromosome"/>
</dbReference>
<dbReference type="InterPro" id="IPR051083">
    <property type="entry name" value="GrpII_Intron_Splice-Mob/Def"/>
</dbReference>
<dbReference type="CDD" id="cd03487">
    <property type="entry name" value="RT_Bac_retron_II"/>
    <property type="match status" value="1"/>
</dbReference>
<dbReference type="InterPro" id="IPR043128">
    <property type="entry name" value="Rev_trsase/Diguanyl_cyclase"/>
</dbReference>
<keyword evidence="12" id="KW-1185">Reference proteome</keyword>
<dbReference type="OrthoDB" id="9788687at2"/>
<dbReference type="InterPro" id="IPR043502">
    <property type="entry name" value="DNA/RNA_pol_sf"/>
</dbReference>
<evidence type="ECO:0000256" key="6">
    <source>
        <dbReference type="ARBA" id="ARBA00022918"/>
    </source>
</evidence>
<reference evidence="11 12" key="1">
    <citation type="submission" date="2019-02" db="EMBL/GenBank/DDBJ databases">
        <title>Deep-cultivation of Planctomycetes and their phenomic and genomic characterization uncovers novel biology.</title>
        <authorList>
            <person name="Wiegand S."/>
            <person name="Jogler M."/>
            <person name="Boedeker C."/>
            <person name="Pinto D."/>
            <person name="Vollmers J."/>
            <person name="Rivas-Marin E."/>
            <person name="Kohn T."/>
            <person name="Peeters S.H."/>
            <person name="Heuer A."/>
            <person name="Rast P."/>
            <person name="Oberbeckmann S."/>
            <person name="Bunk B."/>
            <person name="Jeske O."/>
            <person name="Meyerdierks A."/>
            <person name="Storesund J.E."/>
            <person name="Kallscheuer N."/>
            <person name="Luecker S."/>
            <person name="Lage O.M."/>
            <person name="Pohl T."/>
            <person name="Merkel B.J."/>
            <person name="Hornburger P."/>
            <person name="Mueller R.-W."/>
            <person name="Bruemmer F."/>
            <person name="Labrenz M."/>
            <person name="Spormann A.M."/>
            <person name="Op den Camp H."/>
            <person name="Overmann J."/>
            <person name="Amann R."/>
            <person name="Jetten M.S.M."/>
            <person name="Mascher T."/>
            <person name="Medema M.H."/>
            <person name="Devos D.P."/>
            <person name="Kaster A.-K."/>
            <person name="Ovreas L."/>
            <person name="Rohde M."/>
            <person name="Galperin M.Y."/>
            <person name="Jogler C."/>
        </authorList>
    </citation>
    <scope>NUCLEOTIDE SEQUENCE [LARGE SCALE GENOMIC DNA]</scope>
    <source>
        <strain evidence="11 12">Q31a</strain>
    </source>
</reference>
<evidence type="ECO:0000256" key="9">
    <source>
        <dbReference type="ARBA" id="ARBA00048173"/>
    </source>
</evidence>
<dbReference type="GO" id="GO:0051607">
    <property type="term" value="P:defense response to virus"/>
    <property type="evidence" value="ECO:0007669"/>
    <property type="project" value="UniProtKB-KW"/>
</dbReference>
<comment type="catalytic activity">
    <reaction evidence="9">
        <text>DNA(n) + a 2'-deoxyribonucleoside 5'-triphosphate = DNA(n+1) + diphosphate</text>
        <dbReference type="Rhea" id="RHEA:22508"/>
        <dbReference type="Rhea" id="RHEA-COMP:17339"/>
        <dbReference type="Rhea" id="RHEA-COMP:17340"/>
        <dbReference type="ChEBI" id="CHEBI:33019"/>
        <dbReference type="ChEBI" id="CHEBI:61560"/>
        <dbReference type="ChEBI" id="CHEBI:173112"/>
        <dbReference type="EC" id="2.7.7.49"/>
    </reaction>
</comment>
<evidence type="ECO:0000256" key="8">
    <source>
        <dbReference type="ARBA" id="ARBA00034120"/>
    </source>
</evidence>
<dbReference type="SUPFAM" id="SSF56672">
    <property type="entry name" value="DNA/RNA polymerases"/>
    <property type="match status" value="1"/>
</dbReference>
<evidence type="ECO:0000259" key="10">
    <source>
        <dbReference type="PROSITE" id="PS50878"/>
    </source>
</evidence>
<evidence type="ECO:0000256" key="2">
    <source>
        <dbReference type="ARBA" id="ARBA00022679"/>
    </source>
</evidence>
<feature type="domain" description="Reverse transcriptase" evidence="10">
    <location>
        <begin position="56"/>
        <end position="317"/>
    </location>
</feature>
<evidence type="ECO:0000313" key="12">
    <source>
        <dbReference type="Proteomes" id="UP000318017"/>
    </source>
</evidence>
<name>A0A518GFJ7_9BACT</name>
<dbReference type="AlphaFoldDB" id="A0A518GFJ7"/>
<dbReference type="EMBL" id="CP036298">
    <property type="protein sequence ID" value="QDV27372.1"/>
    <property type="molecule type" value="Genomic_DNA"/>
</dbReference>
<dbReference type="InterPro" id="IPR000123">
    <property type="entry name" value="Reverse_transcriptase_msDNA"/>
</dbReference>
<evidence type="ECO:0000256" key="3">
    <source>
        <dbReference type="ARBA" id="ARBA00022695"/>
    </source>
</evidence>
<dbReference type="RefSeq" id="WP_145084663.1">
    <property type="nucleotide sequence ID" value="NZ_CP036298.1"/>
</dbReference>